<organism evidence="1">
    <name type="scientific">freshwater metagenome</name>
    <dbReference type="NCBI Taxonomy" id="449393"/>
    <lineage>
        <taxon>unclassified sequences</taxon>
        <taxon>metagenomes</taxon>
        <taxon>ecological metagenomes</taxon>
    </lineage>
</organism>
<evidence type="ECO:0000313" key="1">
    <source>
        <dbReference type="EMBL" id="CAB4634789.1"/>
    </source>
</evidence>
<accession>A0A6J6JFT0</accession>
<gene>
    <name evidence="1" type="ORF">UFOPK2106_00478</name>
</gene>
<name>A0A6J6JFT0_9ZZZZ</name>
<protein>
    <submittedName>
        <fullName evidence="1">Unannotated protein</fullName>
    </submittedName>
</protein>
<reference evidence="1" key="1">
    <citation type="submission" date="2020-05" db="EMBL/GenBank/DDBJ databases">
        <authorList>
            <person name="Chiriac C."/>
            <person name="Salcher M."/>
            <person name="Ghai R."/>
            <person name="Kavagutti S V."/>
        </authorList>
    </citation>
    <scope>NUCLEOTIDE SEQUENCE</scope>
</reference>
<sequence>MKLIALSLASVLLLTGCSSLLGDESDAAACEKLATVVSAENVSIETFLPTEVAAKLRAEVAPIAAGTLATRVDDLATALEGAEVDVAGAGAAASEIGVRCALSGVNFDFSVIGNLIN</sequence>
<dbReference type="PROSITE" id="PS51257">
    <property type="entry name" value="PROKAR_LIPOPROTEIN"/>
    <property type="match status" value="1"/>
</dbReference>
<dbReference type="EMBL" id="CAEZVS010000050">
    <property type="protein sequence ID" value="CAB4634789.1"/>
    <property type="molecule type" value="Genomic_DNA"/>
</dbReference>
<proteinExistence type="predicted"/>
<dbReference type="AlphaFoldDB" id="A0A6J6JFT0"/>